<reference evidence="1 2" key="1">
    <citation type="submission" date="2024-06" db="EMBL/GenBank/DDBJ databases">
        <title>Genomic Encyclopedia of Type Strains, Phase IV (KMG-IV): sequencing the most valuable type-strain genomes for metagenomic binning, comparative biology and taxonomic classification.</title>
        <authorList>
            <person name="Goeker M."/>
        </authorList>
    </citation>
    <scope>NUCLEOTIDE SEQUENCE [LARGE SCALE GENOMIC DNA]</scope>
    <source>
        <strain evidence="1 2">DSM 17253</strain>
    </source>
</reference>
<dbReference type="RefSeq" id="WP_354501563.1">
    <property type="nucleotide sequence ID" value="NZ_JBEPLV010000007.1"/>
</dbReference>
<evidence type="ECO:0000313" key="1">
    <source>
        <dbReference type="EMBL" id="MET3548923.1"/>
    </source>
</evidence>
<organism evidence="1 2">
    <name type="scientific">Paenibacillus favisporus</name>
    <dbReference type="NCBI Taxonomy" id="221028"/>
    <lineage>
        <taxon>Bacteria</taxon>
        <taxon>Bacillati</taxon>
        <taxon>Bacillota</taxon>
        <taxon>Bacilli</taxon>
        <taxon>Bacillales</taxon>
        <taxon>Paenibacillaceae</taxon>
        <taxon>Paenibacillus</taxon>
    </lineage>
</organism>
<gene>
    <name evidence="1" type="ORF">ABID47_005555</name>
</gene>
<sequence>MILNAVISIIVYSKREKQQVEDIILKYEAIAEFEDLSVGEREHFAYTIKVGYSPEVVQSCLSDLNKLDNHIQDTADYFGFSFDYEEKDYTSSPLFFIQSIGNKAGLYIKSQKLKLEVFCHHCNRKKIEDGQKPVIDANKLIKNPILYVDHSLVISEILAEKLHNSGLSGYDLVEVEHNGKKEAAVKGYQIRPTNKLAPQCIPYKYLDDPYINNQSNRCPICKLGGHLFAPYYYNPEDLKEIKDFNYTYEYKDYNFVHRKILISKRVVDLFKDQNYINNIVKRFEPGGDKHWVLEPILINSDC</sequence>
<proteinExistence type="predicted"/>
<comment type="caution">
    <text evidence="1">The sequence shown here is derived from an EMBL/GenBank/DDBJ whole genome shotgun (WGS) entry which is preliminary data.</text>
</comment>
<evidence type="ECO:0000313" key="2">
    <source>
        <dbReference type="Proteomes" id="UP001549098"/>
    </source>
</evidence>
<keyword evidence="2" id="KW-1185">Reference proteome</keyword>
<dbReference type="EMBL" id="JBEPLV010000007">
    <property type="protein sequence ID" value="MET3548923.1"/>
    <property type="molecule type" value="Genomic_DNA"/>
</dbReference>
<accession>A0ABV2FAX6</accession>
<name>A0ABV2FAX6_9BACL</name>
<dbReference type="Proteomes" id="UP001549098">
    <property type="component" value="Unassembled WGS sequence"/>
</dbReference>
<protein>
    <submittedName>
        <fullName evidence="1">Uncharacterized protein</fullName>
    </submittedName>
</protein>